<proteinExistence type="inferred from homology"/>
<evidence type="ECO:0000313" key="10">
    <source>
        <dbReference type="EMBL" id="KAA2218574.1"/>
    </source>
</evidence>
<dbReference type="InterPro" id="IPR003423">
    <property type="entry name" value="OMP_efflux"/>
</dbReference>
<organism evidence="10 11">
    <name type="scientific">Maribacter flavus</name>
    <dbReference type="NCBI Taxonomy" id="1658664"/>
    <lineage>
        <taxon>Bacteria</taxon>
        <taxon>Pseudomonadati</taxon>
        <taxon>Bacteroidota</taxon>
        <taxon>Flavobacteriia</taxon>
        <taxon>Flavobacteriales</taxon>
        <taxon>Flavobacteriaceae</taxon>
        <taxon>Maribacter</taxon>
    </lineage>
</organism>
<comment type="subcellular location">
    <subcellularLocation>
        <location evidence="1">Cell outer membrane</location>
    </subcellularLocation>
</comment>
<keyword evidence="7" id="KW-0998">Cell outer membrane</keyword>
<feature type="signal peptide" evidence="9">
    <location>
        <begin position="1"/>
        <end position="19"/>
    </location>
</feature>
<dbReference type="AlphaFoldDB" id="A0A5B2TW09"/>
<keyword evidence="5" id="KW-0812">Transmembrane</keyword>
<evidence type="ECO:0000256" key="5">
    <source>
        <dbReference type="ARBA" id="ARBA00022692"/>
    </source>
</evidence>
<feature type="coiled-coil region" evidence="8">
    <location>
        <begin position="153"/>
        <end position="204"/>
    </location>
</feature>
<evidence type="ECO:0000256" key="2">
    <source>
        <dbReference type="ARBA" id="ARBA00007613"/>
    </source>
</evidence>
<reference evidence="10 11" key="1">
    <citation type="submission" date="2019-09" db="EMBL/GenBank/DDBJ databases">
        <authorList>
            <person name="Khan S.A."/>
            <person name="Jeon C.O."/>
            <person name="Chun B.H."/>
            <person name="Jeong S.E."/>
        </authorList>
    </citation>
    <scope>NUCLEOTIDE SEQUENCE [LARGE SCALE GENOMIC DNA]</scope>
    <source>
        <strain evidence="10 11">KCTC 42508</strain>
    </source>
</reference>
<dbReference type="SUPFAM" id="SSF56954">
    <property type="entry name" value="Outer membrane efflux proteins (OEP)"/>
    <property type="match status" value="1"/>
</dbReference>
<keyword evidence="8" id="KW-0175">Coiled coil</keyword>
<comment type="caution">
    <text evidence="10">The sequence shown here is derived from an EMBL/GenBank/DDBJ whole genome shotgun (WGS) entry which is preliminary data.</text>
</comment>
<dbReference type="InterPro" id="IPR051906">
    <property type="entry name" value="TolC-like"/>
</dbReference>
<evidence type="ECO:0000256" key="9">
    <source>
        <dbReference type="SAM" id="SignalP"/>
    </source>
</evidence>
<evidence type="ECO:0000256" key="6">
    <source>
        <dbReference type="ARBA" id="ARBA00023136"/>
    </source>
</evidence>
<evidence type="ECO:0000256" key="7">
    <source>
        <dbReference type="ARBA" id="ARBA00023237"/>
    </source>
</evidence>
<dbReference type="EMBL" id="VUOE01000001">
    <property type="protein sequence ID" value="KAA2218574.1"/>
    <property type="molecule type" value="Genomic_DNA"/>
</dbReference>
<feature type="chain" id="PRO_5022868802" evidence="9">
    <location>
        <begin position="20"/>
        <end position="455"/>
    </location>
</feature>
<dbReference type="PANTHER" id="PTHR30026">
    <property type="entry name" value="OUTER MEMBRANE PROTEIN TOLC"/>
    <property type="match status" value="1"/>
</dbReference>
<evidence type="ECO:0000256" key="8">
    <source>
        <dbReference type="SAM" id="Coils"/>
    </source>
</evidence>
<dbReference type="RefSeq" id="WP_154917140.1">
    <property type="nucleotide sequence ID" value="NZ_VUOE01000001.1"/>
</dbReference>
<accession>A0A5B2TW09</accession>
<keyword evidence="6" id="KW-0472">Membrane</keyword>
<keyword evidence="9" id="KW-0732">Signal</keyword>
<dbReference type="Proteomes" id="UP000323188">
    <property type="component" value="Unassembled WGS sequence"/>
</dbReference>
<dbReference type="GO" id="GO:0015288">
    <property type="term" value="F:porin activity"/>
    <property type="evidence" value="ECO:0007669"/>
    <property type="project" value="TreeGrafter"/>
</dbReference>
<evidence type="ECO:0000313" key="11">
    <source>
        <dbReference type="Proteomes" id="UP000323188"/>
    </source>
</evidence>
<dbReference type="Pfam" id="PF02321">
    <property type="entry name" value="OEP"/>
    <property type="match status" value="2"/>
</dbReference>
<dbReference type="GO" id="GO:0015562">
    <property type="term" value="F:efflux transmembrane transporter activity"/>
    <property type="evidence" value="ECO:0007669"/>
    <property type="project" value="InterPro"/>
</dbReference>
<dbReference type="GO" id="GO:1990281">
    <property type="term" value="C:efflux pump complex"/>
    <property type="evidence" value="ECO:0007669"/>
    <property type="project" value="TreeGrafter"/>
</dbReference>
<dbReference type="GO" id="GO:0009279">
    <property type="term" value="C:cell outer membrane"/>
    <property type="evidence" value="ECO:0007669"/>
    <property type="project" value="UniProtKB-SubCell"/>
</dbReference>
<evidence type="ECO:0000256" key="4">
    <source>
        <dbReference type="ARBA" id="ARBA00022452"/>
    </source>
</evidence>
<dbReference type="PANTHER" id="PTHR30026:SF20">
    <property type="entry name" value="OUTER MEMBRANE PROTEIN TOLC"/>
    <property type="match status" value="1"/>
</dbReference>
<comment type="similarity">
    <text evidence="2">Belongs to the outer membrane factor (OMF) (TC 1.B.17) family.</text>
</comment>
<keyword evidence="4" id="KW-1134">Transmembrane beta strand</keyword>
<protein>
    <submittedName>
        <fullName evidence="10">TolC family protein</fullName>
    </submittedName>
</protein>
<evidence type="ECO:0000256" key="1">
    <source>
        <dbReference type="ARBA" id="ARBA00004442"/>
    </source>
</evidence>
<evidence type="ECO:0000256" key="3">
    <source>
        <dbReference type="ARBA" id="ARBA00022448"/>
    </source>
</evidence>
<sequence>MKYTITTLLLLLVAGTSMAQNKKWTLEECVTYAVENNLSVEQFELDLENAKINEKDAFGNFLPNLNANTSFSSNTGFSINPTTNLPTNSTQNNVNAGITTGVNLFNGMRDVHQMNRSKLNTIANQYRLEDLKDDIRLNVANNYLQVISNKESLKVAQAQYAVTEQDLKRTKELVESGVVPMGDLLDIEATAANQQQQIVNAEGQVLISKIALAQLMQITDYENFDTADESYEVPPSQILSNSPSTIFAKALEFRNDIKFSKANVEVAEKDLQIRKGALLPTIDAFANYGTRYSDVAQLPVAGLPPGSPPEFFTPNFTDQLWIFDGVSYGVQLSVPIFNGFSTRNNIDRAKIDVERAKLQFEQDKLDLENTVNQAYVAVKTSAKAYEAAEKTLEARRLAFEYAKERFEVGLMNSFDYSQAQARVDNAEADVIRTKYDYIFRIKILEFYFGLPVVLN</sequence>
<dbReference type="Gene3D" id="1.20.1600.10">
    <property type="entry name" value="Outer membrane efflux proteins (OEP)"/>
    <property type="match status" value="1"/>
</dbReference>
<gene>
    <name evidence="10" type="ORF">F0361_02830</name>
</gene>
<name>A0A5B2TW09_9FLAO</name>
<keyword evidence="3" id="KW-0813">Transport</keyword>